<keyword evidence="7" id="KW-0436">Ligase</keyword>
<dbReference type="PANTHER" id="PTHR37422">
    <property type="entry name" value="TEICHURONIC ACID BIOSYNTHESIS PROTEIN TUAE"/>
    <property type="match status" value="1"/>
</dbReference>
<comment type="caution">
    <text evidence="7">The sequence shown here is derived from an EMBL/GenBank/DDBJ whole genome shotgun (WGS) entry which is preliminary data.</text>
</comment>
<keyword evidence="3 5" id="KW-1133">Transmembrane helix</keyword>
<evidence type="ECO:0000313" key="8">
    <source>
        <dbReference type="Proteomes" id="UP000675379"/>
    </source>
</evidence>
<feature type="transmembrane region" description="Helical" evidence="5">
    <location>
        <begin position="12"/>
        <end position="30"/>
    </location>
</feature>
<evidence type="ECO:0000256" key="2">
    <source>
        <dbReference type="ARBA" id="ARBA00022692"/>
    </source>
</evidence>
<feature type="domain" description="O-antigen ligase-related" evidence="6">
    <location>
        <begin position="203"/>
        <end position="364"/>
    </location>
</feature>
<reference evidence="7" key="1">
    <citation type="submission" date="2021-04" db="EMBL/GenBank/DDBJ databases">
        <title>Proteiniclasticum sedimins sp. nov., an obligate anaerobic bacterium isolated from anaerobic sludge.</title>
        <authorList>
            <person name="Liu J."/>
        </authorList>
    </citation>
    <scope>NUCLEOTIDE SEQUENCE</scope>
    <source>
        <strain evidence="7">BAD-10</strain>
    </source>
</reference>
<gene>
    <name evidence="7" type="ORF">KCG48_02935</name>
</gene>
<feature type="transmembrane region" description="Helical" evidence="5">
    <location>
        <begin position="36"/>
        <end position="55"/>
    </location>
</feature>
<feature type="transmembrane region" description="Helical" evidence="5">
    <location>
        <begin position="67"/>
        <end position="85"/>
    </location>
</feature>
<dbReference type="InterPro" id="IPR051533">
    <property type="entry name" value="WaaL-like"/>
</dbReference>
<dbReference type="EMBL" id="JAGSCS010000002">
    <property type="protein sequence ID" value="MBR0575289.1"/>
    <property type="molecule type" value="Genomic_DNA"/>
</dbReference>
<dbReference type="PANTHER" id="PTHR37422:SF13">
    <property type="entry name" value="LIPOPOLYSACCHARIDE BIOSYNTHESIS PROTEIN PA4999-RELATED"/>
    <property type="match status" value="1"/>
</dbReference>
<proteinExistence type="predicted"/>
<evidence type="ECO:0000313" key="7">
    <source>
        <dbReference type="EMBL" id="MBR0575289.1"/>
    </source>
</evidence>
<dbReference type="Proteomes" id="UP000675379">
    <property type="component" value="Unassembled WGS sequence"/>
</dbReference>
<dbReference type="InterPro" id="IPR007016">
    <property type="entry name" value="O-antigen_ligase-rel_domated"/>
</dbReference>
<keyword evidence="8" id="KW-1185">Reference proteome</keyword>
<protein>
    <submittedName>
        <fullName evidence="7">O-antigen ligase family protein</fullName>
    </submittedName>
</protein>
<dbReference type="Pfam" id="PF04932">
    <property type="entry name" value="Wzy_C"/>
    <property type="match status" value="1"/>
</dbReference>
<feature type="transmembrane region" description="Helical" evidence="5">
    <location>
        <begin position="383"/>
        <end position="400"/>
    </location>
</feature>
<evidence type="ECO:0000256" key="4">
    <source>
        <dbReference type="ARBA" id="ARBA00023136"/>
    </source>
</evidence>
<dbReference type="AlphaFoldDB" id="A0A941CNR9"/>
<organism evidence="7 8">
    <name type="scientific">Proteiniclasticum sediminis</name>
    <dbReference type="NCBI Taxonomy" id="2804028"/>
    <lineage>
        <taxon>Bacteria</taxon>
        <taxon>Bacillati</taxon>
        <taxon>Bacillota</taxon>
        <taxon>Clostridia</taxon>
        <taxon>Eubacteriales</taxon>
        <taxon>Clostridiaceae</taxon>
        <taxon>Proteiniclasticum</taxon>
    </lineage>
</organism>
<feature type="transmembrane region" description="Helical" evidence="5">
    <location>
        <begin position="348"/>
        <end position="371"/>
    </location>
</feature>
<dbReference type="GO" id="GO:0016874">
    <property type="term" value="F:ligase activity"/>
    <property type="evidence" value="ECO:0007669"/>
    <property type="project" value="UniProtKB-KW"/>
</dbReference>
<dbReference type="RefSeq" id="WP_211799797.1">
    <property type="nucleotide sequence ID" value="NZ_JAGSCS010000002.1"/>
</dbReference>
<keyword evidence="4 5" id="KW-0472">Membrane</keyword>
<feature type="transmembrane region" description="Helical" evidence="5">
    <location>
        <begin position="168"/>
        <end position="188"/>
    </location>
</feature>
<feature type="transmembrane region" description="Helical" evidence="5">
    <location>
        <begin position="97"/>
        <end position="115"/>
    </location>
</feature>
<dbReference type="GO" id="GO:0016020">
    <property type="term" value="C:membrane"/>
    <property type="evidence" value="ECO:0007669"/>
    <property type="project" value="UniProtKB-SubCell"/>
</dbReference>
<accession>A0A941CNR9</accession>
<evidence type="ECO:0000256" key="5">
    <source>
        <dbReference type="SAM" id="Phobius"/>
    </source>
</evidence>
<name>A0A941CNR9_9CLOT</name>
<comment type="subcellular location">
    <subcellularLocation>
        <location evidence="1">Membrane</location>
        <topology evidence="1">Multi-pass membrane protein</topology>
    </subcellularLocation>
</comment>
<feature type="transmembrane region" description="Helical" evidence="5">
    <location>
        <begin position="195"/>
        <end position="211"/>
    </location>
</feature>
<feature type="transmembrane region" description="Helical" evidence="5">
    <location>
        <begin position="217"/>
        <end position="235"/>
    </location>
</feature>
<evidence type="ECO:0000256" key="3">
    <source>
        <dbReference type="ARBA" id="ARBA00022989"/>
    </source>
</evidence>
<feature type="transmembrane region" description="Helical" evidence="5">
    <location>
        <begin position="127"/>
        <end position="148"/>
    </location>
</feature>
<evidence type="ECO:0000259" key="6">
    <source>
        <dbReference type="Pfam" id="PF04932"/>
    </source>
</evidence>
<feature type="transmembrane region" description="Helical" evidence="5">
    <location>
        <begin position="247"/>
        <end position="269"/>
    </location>
</feature>
<keyword evidence="2 5" id="KW-0812">Transmembrane</keyword>
<sequence>MANRKTVQINNFLVYLIVGLVPLILLPRRGHLSASIPKLIVLGVIGIVFLLHWFIRRREMTVIRDNLENRFLAGYVFFLVVSMFFSLDPVTSFWGSGYRYDGLVAFFLYLLAYLAAKNGHHLGRKLFWILAVSGFLVALLGVLQFYSIDPIPSRWYAIPWKDAAFSTMGNPNFLGSYLVLVIPMPLYLYFYKNQPVGLIFYSVMVLALLCTRTRGAWIGFFISLLVFLFLHHKGYGFRKKEGRKVLVVFLLTLVISGFFIITSGDLFFARFLSIFGDLFAWIKQTEGSEMGGSFRIYLWGKVLTLIGKRPLTGYGIDVLYIAMNSNFREQIIQDFGVYKNWDKAHNEFLNIAVSSGVLSLLAYLGFVGAVIRRAYKRLPEHPGYVALLAAVMGYLVQAMFNIQVVMVYYVFFAYLGILSAEEGLEDTRGIFSGFRKTA</sequence>
<evidence type="ECO:0000256" key="1">
    <source>
        <dbReference type="ARBA" id="ARBA00004141"/>
    </source>
</evidence>